<dbReference type="SUPFAM" id="SSF46689">
    <property type="entry name" value="Homeodomain-like"/>
    <property type="match status" value="1"/>
</dbReference>
<dbReference type="InterPro" id="IPR051354">
    <property type="entry name" value="Transposase_27_IS1"/>
</dbReference>
<evidence type="ECO:0000313" key="2">
    <source>
        <dbReference type="Proteomes" id="UP000001747"/>
    </source>
</evidence>
<dbReference type="OrthoDB" id="43045at2157"/>
<dbReference type="GeneID" id="7799231"/>
<name>C3MQD9_SACI2</name>
<dbReference type="Pfam" id="PF13384">
    <property type="entry name" value="HTH_23"/>
    <property type="match status" value="1"/>
</dbReference>
<dbReference type="KEGG" id="sis:LS215_1597"/>
<reference evidence="1 2" key="1">
    <citation type="journal article" date="2009" name="Proc. Natl. Acad. Sci. U.S.A.">
        <title>Biogeography of the Sulfolobus islandicus pan-genome.</title>
        <authorList>
            <person name="Reno M.L."/>
            <person name="Held N.L."/>
            <person name="Fields C.J."/>
            <person name="Burke P.V."/>
            <person name="Whitaker R.J."/>
        </authorList>
    </citation>
    <scope>NUCLEOTIDE SEQUENCE [LARGE SCALE GENOMIC DNA]</scope>
    <source>
        <strain evidence="2">L.S.2.15 / Lassen #1</strain>
    </source>
</reference>
<dbReference type="PANTHER" id="PTHR33293:SF1">
    <property type="entry name" value="INSERTION ELEMENT IS1 1 PROTEIN INSB-RELATED"/>
    <property type="match status" value="1"/>
</dbReference>
<gene>
    <name evidence="1" type="ordered locus">LS215_1597</name>
</gene>
<dbReference type="Proteomes" id="UP000001747">
    <property type="component" value="Chromosome"/>
</dbReference>
<proteinExistence type="predicted"/>
<protein>
    <submittedName>
        <fullName evidence="1">Insertion element protein</fullName>
    </submittedName>
</protein>
<dbReference type="HOGENOM" id="CLU_1149852_0_0_2"/>
<dbReference type="Gene3D" id="1.10.10.10">
    <property type="entry name" value="Winged helix-like DNA-binding domain superfamily/Winged helix DNA-binding domain"/>
    <property type="match status" value="1"/>
</dbReference>
<dbReference type="RefSeq" id="WP_012713779.1">
    <property type="nucleotide sequence ID" value="NC_012589.1"/>
</dbReference>
<dbReference type="InterPro" id="IPR009057">
    <property type="entry name" value="Homeodomain-like_sf"/>
</dbReference>
<dbReference type="PANTHER" id="PTHR33293">
    <property type="entry name" value="INSERTION ELEMENT IS1 1 PROTEIN INSB-RELATED"/>
    <property type="match status" value="1"/>
</dbReference>
<dbReference type="AlphaFoldDB" id="C3MQD9"/>
<dbReference type="InterPro" id="IPR036388">
    <property type="entry name" value="WH-like_DNA-bd_sf"/>
</dbReference>
<accession>C3MQD9</accession>
<sequence length="242" mass="28075">MGRKAVVRQDVSCPSCGSHHVVKCGRPLGRQRYLCRDCGKYFLGDATYHSKKLREEALKMYANGMSMRAISRVLNVPLGTVFTWIKRYGGQKYEKLVKLWGKTKGLVKGSVVTKVVDEMWAYLYKNTRTFYKWIFTCYVYTRLGVYLIYSVGDRNESTFRGVKKYLLEEGRWVSDDYNLYFWLKGYTVISPVNPNESLYSSSRDRLVRFKRATKAVNGSISTMMYPIALVLWEKRLISAFVA</sequence>
<dbReference type="EMBL" id="CP001399">
    <property type="protein sequence ID" value="ACP35602.1"/>
    <property type="molecule type" value="Genomic_DNA"/>
</dbReference>
<organism evidence="1 2">
    <name type="scientific">Saccharolobus islandicus (strain L.S.2.15 / Lassen #1)</name>
    <name type="common">Sulfolobus islandicus</name>
    <dbReference type="NCBI Taxonomy" id="429572"/>
    <lineage>
        <taxon>Archaea</taxon>
        <taxon>Thermoproteota</taxon>
        <taxon>Thermoprotei</taxon>
        <taxon>Sulfolobales</taxon>
        <taxon>Sulfolobaceae</taxon>
        <taxon>Saccharolobus</taxon>
    </lineage>
</organism>
<evidence type="ECO:0000313" key="1">
    <source>
        <dbReference type="EMBL" id="ACP35602.1"/>
    </source>
</evidence>